<reference evidence="3" key="1">
    <citation type="submission" date="2016-06" db="EMBL/GenBank/DDBJ databases">
        <title>Parallel loss of symbiosis genes in relatives of nitrogen-fixing non-legume Parasponia.</title>
        <authorList>
            <person name="Van Velzen R."/>
            <person name="Holmer R."/>
            <person name="Bu F."/>
            <person name="Rutten L."/>
            <person name="Van Zeijl A."/>
            <person name="Liu W."/>
            <person name="Santuari L."/>
            <person name="Cao Q."/>
            <person name="Sharma T."/>
            <person name="Shen D."/>
            <person name="Roswanjaya Y."/>
            <person name="Wardhani T."/>
            <person name="Kalhor M.S."/>
            <person name="Jansen J."/>
            <person name="Van den Hoogen J."/>
            <person name="Gungor B."/>
            <person name="Hartog M."/>
            <person name="Hontelez J."/>
            <person name="Verver J."/>
            <person name="Yang W.-C."/>
            <person name="Schijlen E."/>
            <person name="Repin R."/>
            <person name="Schilthuizen M."/>
            <person name="Schranz E."/>
            <person name="Heidstra R."/>
            <person name="Miyata K."/>
            <person name="Fedorova E."/>
            <person name="Kohlen W."/>
            <person name="Bisseling T."/>
            <person name="Smit S."/>
            <person name="Geurts R."/>
        </authorList>
    </citation>
    <scope>NUCLEOTIDE SEQUENCE [LARGE SCALE GENOMIC DNA]</scope>
    <source>
        <strain evidence="3">cv. WU1-14</strain>
    </source>
</reference>
<organism evidence="2 3">
    <name type="scientific">Parasponia andersonii</name>
    <name type="common">Sponia andersonii</name>
    <dbReference type="NCBI Taxonomy" id="3476"/>
    <lineage>
        <taxon>Eukaryota</taxon>
        <taxon>Viridiplantae</taxon>
        <taxon>Streptophyta</taxon>
        <taxon>Embryophyta</taxon>
        <taxon>Tracheophyta</taxon>
        <taxon>Spermatophyta</taxon>
        <taxon>Magnoliopsida</taxon>
        <taxon>eudicotyledons</taxon>
        <taxon>Gunneridae</taxon>
        <taxon>Pentapetalae</taxon>
        <taxon>rosids</taxon>
        <taxon>fabids</taxon>
        <taxon>Rosales</taxon>
        <taxon>Cannabaceae</taxon>
        <taxon>Parasponia</taxon>
    </lineage>
</organism>
<feature type="compositionally biased region" description="Polar residues" evidence="1">
    <location>
        <begin position="7"/>
        <end position="22"/>
    </location>
</feature>
<name>A0A2P5B2H1_PARAD</name>
<dbReference type="AlphaFoldDB" id="A0A2P5B2H1"/>
<accession>A0A2P5B2H1</accession>
<gene>
    <name evidence="2" type="ORF">PanWU01x14_277800</name>
</gene>
<proteinExistence type="predicted"/>
<dbReference type="Proteomes" id="UP000237105">
    <property type="component" value="Unassembled WGS sequence"/>
</dbReference>
<dbReference type="EMBL" id="JXTB01000379">
    <property type="protein sequence ID" value="PON43008.1"/>
    <property type="molecule type" value="Genomic_DNA"/>
</dbReference>
<sequence>MHGLEASQPSISSKDPSQNTCSKISPFLRQLLWNSREFFSSNPNQNLPNIRFRLAIIPGRLPGRYFHHRTSKSPNIARRFVPIVVHSFRRHI</sequence>
<protein>
    <submittedName>
        <fullName evidence="2">Uncharacterized protein</fullName>
    </submittedName>
</protein>
<feature type="region of interest" description="Disordered" evidence="1">
    <location>
        <begin position="1"/>
        <end position="22"/>
    </location>
</feature>
<evidence type="ECO:0000313" key="3">
    <source>
        <dbReference type="Proteomes" id="UP000237105"/>
    </source>
</evidence>
<evidence type="ECO:0000256" key="1">
    <source>
        <dbReference type="SAM" id="MobiDB-lite"/>
    </source>
</evidence>
<keyword evidence="3" id="KW-1185">Reference proteome</keyword>
<comment type="caution">
    <text evidence="2">The sequence shown here is derived from an EMBL/GenBank/DDBJ whole genome shotgun (WGS) entry which is preliminary data.</text>
</comment>
<evidence type="ECO:0000313" key="2">
    <source>
        <dbReference type="EMBL" id="PON43008.1"/>
    </source>
</evidence>